<dbReference type="InterPro" id="IPR023753">
    <property type="entry name" value="FAD/NAD-binding_dom"/>
</dbReference>
<comment type="cofactor">
    <cofactor evidence="1">
        <name>FAD</name>
        <dbReference type="ChEBI" id="CHEBI:57692"/>
    </cofactor>
</comment>
<accession>A0ABS7DBH5</accession>
<evidence type="ECO:0000256" key="4">
    <source>
        <dbReference type="ARBA" id="ARBA00023002"/>
    </source>
</evidence>
<reference evidence="6 7" key="1">
    <citation type="submission" date="2021-07" db="EMBL/GenBank/DDBJ databases">
        <title>Paenibacillus radiodurans sp. nov., isolated from the southeastern edge of Tengger Desert.</title>
        <authorList>
            <person name="Zhang G."/>
        </authorList>
    </citation>
    <scope>NUCLEOTIDE SEQUENCE [LARGE SCALE GENOMIC DNA]</scope>
    <source>
        <strain evidence="6 7">DT7-4</strain>
    </source>
</reference>
<keyword evidence="3" id="KW-0285">Flavoprotein</keyword>
<dbReference type="RefSeq" id="WP_219874377.1">
    <property type="nucleotide sequence ID" value="NZ_JAHZIJ010000020.1"/>
</dbReference>
<sequence length="300" mass="32442">MIQYDCAIVGGGLAGLQAAIQLGRYRHKIVVADAGGGRSNLCRCYHNILGWPDGISGKQLRQLGREHAERLGVEFMDAVVKHAEQKGEDFVLTASDGRRIRASRLLIAAGVQDRIPMQQKLAECLGLTVFVCPDCDGYEVRDKRVLVLGSGNPGAAMSLTLRYWTSDIIYINHDGVSIHEEHAHQLEKAGIITVADSIDEVIHSEGRLQGVTLGQGTYIEGGYGFTAFGGNHVHSELADQLGVALTDNRHIEVDPRTKMTNVAHVWAAGDVTSHSEQAVIAIGDGSQAAIWIHKSLLVHS</sequence>
<gene>
    <name evidence="6" type="ORF">K0T92_20650</name>
</gene>
<comment type="caution">
    <text evidence="6">The sequence shown here is derived from an EMBL/GenBank/DDBJ whole genome shotgun (WGS) entry which is preliminary data.</text>
</comment>
<protein>
    <submittedName>
        <fullName evidence="6">NAD(P)/FAD-dependent oxidoreductase</fullName>
    </submittedName>
</protein>
<dbReference type="PRINTS" id="PR00469">
    <property type="entry name" value="PNDRDTASEII"/>
</dbReference>
<dbReference type="EMBL" id="JAHZIJ010000020">
    <property type="protein sequence ID" value="MBW7477129.1"/>
    <property type="molecule type" value="Genomic_DNA"/>
</dbReference>
<evidence type="ECO:0000256" key="3">
    <source>
        <dbReference type="ARBA" id="ARBA00022630"/>
    </source>
</evidence>
<keyword evidence="7" id="KW-1185">Reference proteome</keyword>
<dbReference type="InterPro" id="IPR050097">
    <property type="entry name" value="Ferredoxin-NADP_redctase_2"/>
</dbReference>
<dbReference type="Pfam" id="PF07992">
    <property type="entry name" value="Pyr_redox_2"/>
    <property type="match status" value="1"/>
</dbReference>
<evidence type="ECO:0000259" key="5">
    <source>
        <dbReference type="Pfam" id="PF07992"/>
    </source>
</evidence>
<evidence type="ECO:0000313" key="7">
    <source>
        <dbReference type="Proteomes" id="UP000812277"/>
    </source>
</evidence>
<comment type="subunit">
    <text evidence="2">Homodimer.</text>
</comment>
<dbReference type="SUPFAM" id="SSF51905">
    <property type="entry name" value="FAD/NAD(P)-binding domain"/>
    <property type="match status" value="1"/>
</dbReference>
<dbReference type="Proteomes" id="UP000812277">
    <property type="component" value="Unassembled WGS sequence"/>
</dbReference>
<feature type="domain" description="FAD/NAD(P)-binding" evidence="5">
    <location>
        <begin position="4"/>
        <end position="285"/>
    </location>
</feature>
<dbReference type="PANTHER" id="PTHR48105">
    <property type="entry name" value="THIOREDOXIN REDUCTASE 1-RELATED-RELATED"/>
    <property type="match status" value="1"/>
</dbReference>
<organism evidence="6 7">
    <name type="scientific">Paenibacillus oenotherae</name>
    <dbReference type="NCBI Taxonomy" id="1435645"/>
    <lineage>
        <taxon>Bacteria</taxon>
        <taxon>Bacillati</taxon>
        <taxon>Bacillota</taxon>
        <taxon>Bacilli</taxon>
        <taxon>Bacillales</taxon>
        <taxon>Paenibacillaceae</taxon>
        <taxon>Paenibacillus</taxon>
    </lineage>
</organism>
<evidence type="ECO:0000313" key="6">
    <source>
        <dbReference type="EMBL" id="MBW7477129.1"/>
    </source>
</evidence>
<proteinExistence type="predicted"/>
<dbReference type="Gene3D" id="3.50.50.60">
    <property type="entry name" value="FAD/NAD(P)-binding domain"/>
    <property type="match status" value="2"/>
</dbReference>
<evidence type="ECO:0000256" key="1">
    <source>
        <dbReference type="ARBA" id="ARBA00001974"/>
    </source>
</evidence>
<dbReference type="PRINTS" id="PR00368">
    <property type="entry name" value="FADPNR"/>
</dbReference>
<name>A0ABS7DBH5_9BACL</name>
<dbReference type="InterPro" id="IPR036188">
    <property type="entry name" value="FAD/NAD-bd_sf"/>
</dbReference>
<evidence type="ECO:0000256" key="2">
    <source>
        <dbReference type="ARBA" id="ARBA00011738"/>
    </source>
</evidence>
<keyword evidence="4" id="KW-0560">Oxidoreductase</keyword>